<dbReference type="PROSITE" id="PS00284">
    <property type="entry name" value="SERPIN"/>
    <property type="match status" value="1"/>
</dbReference>
<dbReference type="InterPro" id="IPR042185">
    <property type="entry name" value="Serpin_sf_2"/>
</dbReference>
<keyword evidence="5" id="KW-0732">Signal</keyword>
<evidence type="ECO:0000259" key="6">
    <source>
        <dbReference type="SMART" id="SM00093"/>
    </source>
</evidence>
<evidence type="ECO:0000256" key="3">
    <source>
        <dbReference type="ARBA" id="ARBA00022900"/>
    </source>
</evidence>
<dbReference type="Gene3D" id="2.30.39.10">
    <property type="entry name" value="Alpha-1-antitrypsin, domain 1"/>
    <property type="match status" value="1"/>
</dbReference>
<protein>
    <submittedName>
        <fullName evidence="7">Serpin (Serine protease inhibitor)</fullName>
    </submittedName>
</protein>
<dbReference type="InterPro" id="IPR042178">
    <property type="entry name" value="Serpin_sf_1"/>
</dbReference>
<proteinExistence type="inferred from homology"/>
<dbReference type="SMART" id="SM00093">
    <property type="entry name" value="SERPIN"/>
    <property type="match status" value="1"/>
</dbReference>
<dbReference type="GO" id="GO:0004867">
    <property type="term" value="F:serine-type endopeptidase inhibitor activity"/>
    <property type="evidence" value="ECO:0007669"/>
    <property type="project" value="UniProtKB-KW"/>
</dbReference>
<comment type="caution">
    <text evidence="7">The sequence shown here is derived from an EMBL/GenBank/DDBJ whole genome shotgun (WGS) entry which is preliminary data.</text>
</comment>
<evidence type="ECO:0000256" key="2">
    <source>
        <dbReference type="ARBA" id="ARBA00022690"/>
    </source>
</evidence>
<feature type="domain" description="Serpin" evidence="6">
    <location>
        <begin position="31"/>
        <end position="410"/>
    </location>
</feature>
<dbReference type="PANTHER" id="PTHR11461:SF211">
    <property type="entry name" value="GH10112P-RELATED"/>
    <property type="match status" value="1"/>
</dbReference>
<dbReference type="InterPro" id="IPR036186">
    <property type="entry name" value="Serpin_sf"/>
</dbReference>
<dbReference type="InterPro" id="IPR023796">
    <property type="entry name" value="Serpin_dom"/>
</dbReference>
<keyword evidence="3 7" id="KW-0722">Serine protease inhibitor</keyword>
<dbReference type="InterPro" id="IPR023795">
    <property type="entry name" value="Serpin_CS"/>
</dbReference>
<dbReference type="Pfam" id="PF00079">
    <property type="entry name" value="Serpin"/>
    <property type="match status" value="1"/>
</dbReference>
<keyword evidence="2 7" id="KW-0646">Protease inhibitor</keyword>
<keyword evidence="8" id="KW-1185">Reference proteome</keyword>
<gene>
    <name evidence="7" type="ORF">QE152_g23493</name>
</gene>
<dbReference type="Proteomes" id="UP001458880">
    <property type="component" value="Unassembled WGS sequence"/>
</dbReference>
<dbReference type="GO" id="GO:0005615">
    <property type="term" value="C:extracellular space"/>
    <property type="evidence" value="ECO:0007669"/>
    <property type="project" value="InterPro"/>
</dbReference>
<evidence type="ECO:0000313" key="8">
    <source>
        <dbReference type="Proteomes" id="UP001458880"/>
    </source>
</evidence>
<dbReference type="AlphaFoldDB" id="A0AAW1KIF1"/>
<feature type="chain" id="PRO_5043475081" evidence="5">
    <location>
        <begin position="17"/>
        <end position="411"/>
    </location>
</feature>
<organism evidence="7 8">
    <name type="scientific">Popillia japonica</name>
    <name type="common">Japanese beetle</name>
    <dbReference type="NCBI Taxonomy" id="7064"/>
    <lineage>
        <taxon>Eukaryota</taxon>
        <taxon>Metazoa</taxon>
        <taxon>Ecdysozoa</taxon>
        <taxon>Arthropoda</taxon>
        <taxon>Hexapoda</taxon>
        <taxon>Insecta</taxon>
        <taxon>Pterygota</taxon>
        <taxon>Neoptera</taxon>
        <taxon>Endopterygota</taxon>
        <taxon>Coleoptera</taxon>
        <taxon>Polyphaga</taxon>
        <taxon>Scarabaeiformia</taxon>
        <taxon>Scarabaeidae</taxon>
        <taxon>Rutelinae</taxon>
        <taxon>Popillia</taxon>
    </lineage>
</organism>
<evidence type="ECO:0000313" key="7">
    <source>
        <dbReference type="EMBL" id="KAK9717882.1"/>
    </source>
</evidence>
<evidence type="ECO:0000256" key="4">
    <source>
        <dbReference type="RuleBase" id="RU000411"/>
    </source>
</evidence>
<dbReference type="PANTHER" id="PTHR11461">
    <property type="entry name" value="SERINE PROTEASE INHIBITOR, SERPIN"/>
    <property type="match status" value="1"/>
</dbReference>
<feature type="signal peptide" evidence="5">
    <location>
        <begin position="1"/>
        <end position="16"/>
    </location>
</feature>
<sequence>MLRWTLPILLISVILADPLSDVSGGINNFAHKLYNEISEKNENLIYSPISIHTALSFAYQGAGGKTAQSFRNVLNIPGQADTATAYKSIISSLTKTDKVQLSIANKIYVKNEYKLKENFRSVAQESFDADIEAIDFGDGTGSANNVNQWIKSKTNGKIEELVSAGDFDDATRALLLNAIYFKGNWAKKFPAKNTRDDKFFTSETESIDWKMMKQTGHFKYGQIEELDAKILKMNYEDNKYSMIIILPNSKSETRLILPNSKSGLNDLEKKLVDKDINSFATFQRHVTVIIPKFKLESNLQLKQPLIEVGLNEIFSARANFSNMLDSEEQISVDKVIQKAFVEVNEEGSEAAAGTGVFMMWRTVPRPPRAPEVFKADHPFIFYITARLRDNDDDNSVETDKILFMGKLVSPK</sequence>
<dbReference type="EMBL" id="JASPKY010000235">
    <property type="protein sequence ID" value="KAK9717882.1"/>
    <property type="molecule type" value="Genomic_DNA"/>
</dbReference>
<dbReference type="CDD" id="cd19601">
    <property type="entry name" value="serpin42Da-like"/>
    <property type="match status" value="1"/>
</dbReference>
<evidence type="ECO:0000256" key="1">
    <source>
        <dbReference type="ARBA" id="ARBA00009500"/>
    </source>
</evidence>
<accession>A0AAW1KIF1</accession>
<dbReference type="InterPro" id="IPR000215">
    <property type="entry name" value="Serpin_fam"/>
</dbReference>
<comment type="similarity">
    <text evidence="1 4">Belongs to the serpin family.</text>
</comment>
<name>A0AAW1KIF1_POPJA</name>
<dbReference type="Gene3D" id="3.30.497.10">
    <property type="entry name" value="Antithrombin, subunit I, domain 2"/>
    <property type="match status" value="1"/>
</dbReference>
<evidence type="ECO:0000256" key="5">
    <source>
        <dbReference type="SAM" id="SignalP"/>
    </source>
</evidence>
<reference evidence="7 8" key="1">
    <citation type="journal article" date="2024" name="BMC Genomics">
        <title>De novo assembly and annotation of Popillia japonica's genome with initial clues to its potential as an invasive pest.</title>
        <authorList>
            <person name="Cucini C."/>
            <person name="Boschi S."/>
            <person name="Funari R."/>
            <person name="Cardaioli E."/>
            <person name="Iannotti N."/>
            <person name="Marturano G."/>
            <person name="Paoli F."/>
            <person name="Bruttini M."/>
            <person name="Carapelli A."/>
            <person name="Frati F."/>
            <person name="Nardi F."/>
        </authorList>
    </citation>
    <scope>NUCLEOTIDE SEQUENCE [LARGE SCALE GENOMIC DNA]</scope>
    <source>
        <strain evidence="7">DMR45628</strain>
    </source>
</reference>
<dbReference type="SUPFAM" id="SSF56574">
    <property type="entry name" value="Serpins"/>
    <property type="match status" value="1"/>
</dbReference>